<evidence type="ECO:0000313" key="3">
    <source>
        <dbReference type="Proteomes" id="UP000318313"/>
    </source>
</evidence>
<dbReference type="PROSITE" id="PS00409">
    <property type="entry name" value="PROKAR_NTER_METHYL"/>
    <property type="match status" value="1"/>
</dbReference>
<accession>A0A518IDM3</accession>
<evidence type="ECO:0000259" key="1">
    <source>
        <dbReference type="Pfam" id="PF07596"/>
    </source>
</evidence>
<proteinExistence type="predicted"/>
<dbReference type="InterPro" id="IPR045584">
    <property type="entry name" value="Pilin-like"/>
</dbReference>
<keyword evidence="3" id="KW-1185">Reference proteome</keyword>
<organism evidence="2 3">
    <name type="scientific">Gimesia fumaroli</name>
    <dbReference type="NCBI Taxonomy" id="2527976"/>
    <lineage>
        <taxon>Bacteria</taxon>
        <taxon>Pseudomonadati</taxon>
        <taxon>Planctomycetota</taxon>
        <taxon>Planctomycetia</taxon>
        <taxon>Planctomycetales</taxon>
        <taxon>Planctomycetaceae</taxon>
        <taxon>Gimesia</taxon>
    </lineage>
</organism>
<dbReference type="EMBL" id="CP037452">
    <property type="protein sequence ID" value="QDV51202.1"/>
    <property type="molecule type" value="Genomic_DNA"/>
</dbReference>
<dbReference type="Gene3D" id="3.30.700.10">
    <property type="entry name" value="Glycoprotein, Type 4 Pilin"/>
    <property type="match status" value="1"/>
</dbReference>
<dbReference type="InterPro" id="IPR027558">
    <property type="entry name" value="Pre_pil_HX9DG_C"/>
</dbReference>
<dbReference type="KEGG" id="gfm:Enr17x_32560"/>
<dbReference type="PANTHER" id="PTHR30093">
    <property type="entry name" value="GENERAL SECRETION PATHWAY PROTEIN G"/>
    <property type="match status" value="1"/>
</dbReference>
<dbReference type="NCBIfam" id="TIGR04294">
    <property type="entry name" value="pre_pil_HX9DG"/>
    <property type="match status" value="1"/>
</dbReference>
<dbReference type="InterPro" id="IPR011453">
    <property type="entry name" value="DUF1559"/>
</dbReference>
<dbReference type="AlphaFoldDB" id="A0A518IDM3"/>
<feature type="domain" description="DUF1559" evidence="1">
    <location>
        <begin position="38"/>
        <end position="298"/>
    </location>
</feature>
<dbReference type="OrthoDB" id="241095at2"/>
<dbReference type="Pfam" id="PF07963">
    <property type="entry name" value="N_methyl"/>
    <property type="match status" value="1"/>
</dbReference>
<dbReference type="SUPFAM" id="SSF54523">
    <property type="entry name" value="Pili subunits"/>
    <property type="match status" value="1"/>
</dbReference>
<dbReference type="PANTHER" id="PTHR30093:SF2">
    <property type="entry name" value="TYPE II SECRETION SYSTEM PROTEIN H"/>
    <property type="match status" value="1"/>
</dbReference>
<dbReference type="InterPro" id="IPR012902">
    <property type="entry name" value="N_methyl_site"/>
</dbReference>
<dbReference type="Pfam" id="PF07596">
    <property type="entry name" value="SBP_bac_10"/>
    <property type="match status" value="1"/>
</dbReference>
<name>A0A518IDM3_9PLAN</name>
<dbReference type="NCBIfam" id="TIGR02532">
    <property type="entry name" value="IV_pilin_GFxxxE"/>
    <property type="match status" value="1"/>
</dbReference>
<dbReference type="Proteomes" id="UP000318313">
    <property type="component" value="Chromosome"/>
</dbReference>
<dbReference type="RefSeq" id="WP_145310261.1">
    <property type="nucleotide sequence ID" value="NZ_CP037452.1"/>
</dbReference>
<protein>
    <submittedName>
        <fullName evidence="2">Type II secretion system protein G</fullName>
    </submittedName>
</protein>
<gene>
    <name evidence="2" type="primary">xcpT_34</name>
    <name evidence="2" type="ORF">Enr17x_32560</name>
</gene>
<reference evidence="2 3" key="1">
    <citation type="submission" date="2019-03" db="EMBL/GenBank/DDBJ databases">
        <title>Deep-cultivation of Planctomycetes and their phenomic and genomic characterization uncovers novel biology.</title>
        <authorList>
            <person name="Wiegand S."/>
            <person name="Jogler M."/>
            <person name="Boedeker C."/>
            <person name="Pinto D."/>
            <person name="Vollmers J."/>
            <person name="Rivas-Marin E."/>
            <person name="Kohn T."/>
            <person name="Peeters S.H."/>
            <person name="Heuer A."/>
            <person name="Rast P."/>
            <person name="Oberbeckmann S."/>
            <person name="Bunk B."/>
            <person name="Jeske O."/>
            <person name="Meyerdierks A."/>
            <person name="Storesund J.E."/>
            <person name="Kallscheuer N."/>
            <person name="Luecker S."/>
            <person name="Lage O.M."/>
            <person name="Pohl T."/>
            <person name="Merkel B.J."/>
            <person name="Hornburger P."/>
            <person name="Mueller R.-W."/>
            <person name="Bruemmer F."/>
            <person name="Labrenz M."/>
            <person name="Spormann A.M."/>
            <person name="Op den Camp H."/>
            <person name="Overmann J."/>
            <person name="Amann R."/>
            <person name="Jetten M.S.M."/>
            <person name="Mascher T."/>
            <person name="Medema M.H."/>
            <person name="Devos D.P."/>
            <person name="Kaster A.-K."/>
            <person name="Ovreas L."/>
            <person name="Rohde M."/>
            <person name="Galperin M.Y."/>
            <person name="Jogler C."/>
        </authorList>
    </citation>
    <scope>NUCLEOTIDE SEQUENCE [LARGE SCALE GENOMIC DNA]</scope>
    <source>
        <strain evidence="2 3">Enr17</strain>
    </source>
</reference>
<evidence type="ECO:0000313" key="2">
    <source>
        <dbReference type="EMBL" id="QDV51202.1"/>
    </source>
</evidence>
<sequence length="317" mass="34749">MNYWKISQKKKRGFTLIELLVVIAIIAILIALLLPAVQQAREAARRSTCKNNLKQIGLALHNYHDAHRVFPPAAIAPGSCYCERALGLPAGTSPQLLNHTFYQLLLPYLDLAPLYNQYDFTQSSSDHVARSDGSYCGSVGPTFIGPGQLTVAKNNYPVFLCPSDPNPTKYGNYQKSSYGRAGYTTEYSLTTTYGGNNSSLKGTLGFNGSARIGDIKDGTSNTMMIIEASLYLTSPSYGPFWNSYRHTNVLLPYSYGINKNHPGYDRPYAWGAGSHHEGGCHMLLGDGSVRFLSENVDRTAVIRALVSIKGGEVMPEF</sequence>